<gene>
    <name evidence="1" type="ORF">Y013_25130</name>
</gene>
<protein>
    <submittedName>
        <fullName evidence="1">Uncharacterized protein</fullName>
    </submittedName>
</protein>
<evidence type="ECO:0000313" key="1">
    <source>
        <dbReference type="EMBL" id="AHD24256.1"/>
    </source>
</evidence>
<accession>V9XLG2</accession>
<dbReference type="KEGG" id="rpy:Y013_25130"/>
<evidence type="ECO:0000313" key="2">
    <source>
        <dbReference type="Proteomes" id="UP000018781"/>
    </source>
</evidence>
<dbReference type="EMBL" id="CP006997">
    <property type="protein sequence ID" value="AHD24256.1"/>
    <property type="molecule type" value="Genomic_DNA"/>
</dbReference>
<sequence length="42" mass="4911">MDLDAVEYAIWTCRRQGIDELSDNPVLRRSVESDQYTFVAFT</sequence>
<reference evidence="1 2" key="1">
    <citation type="journal article" date="2014" name="Genome Announc.">
        <title>Complete Genome of Rhodococcus pyridinivorans SB3094, a Methyl-Ethyl-Ketone-Degrading Bacterium Used for Bioaugmentation.</title>
        <authorList>
            <person name="Dueholm M.S."/>
            <person name="Albertsen M."/>
            <person name="D'Imperio S."/>
            <person name="Tale V.P."/>
            <person name="Lewis D."/>
            <person name="Nielsen P.H."/>
            <person name="Nielsen J.L."/>
        </authorList>
    </citation>
    <scope>NUCLEOTIDE SEQUENCE [LARGE SCALE GENOMIC DNA]</scope>
    <source>
        <strain evidence="2">SB3094</strain>
        <plasmid evidence="2">1</plasmid>
    </source>
</reference>
<dbReference type="HOGENOM" id="CLU_3257096_0_0_11"/>
<proteinExistence type="predicted"/>
<name>V9XLG2_9NOCA</name>
<geneLocation type="plasmid" evidence="2">
    <name>1</name>
</geneLocation>
<dbReference type="PATRIC" id="fig|1435356.3.peg.5068"/>
<keyword evidence="1" id="KW-0614">Plasmid</keyword>
<dbReference type="Proteomes" id="UP000018781">
    <property type="component" value="Plasmid unnamed"/>
</dbReference>
<dbReference type="AlphaFoldDB" id="V9XLG2"/>
<organism evidence="1 2">
    <name type="scientific">Rhodococcus pyridinivorans SB3094</name>
    <dbReference type="NCBI Taxonomy" id="1435356"/>
    <lineage>
        <taxon>Bacteria</taxon>
        <taxon>Bacillati</taxon>
        <taxon>Actinomycetota</taxon>
        <taxon>Actinomycetes</taxon>
        <taxon>Mycobacteriales</taxon>
        <taxon>Nocardiaceae</taxon>
        <taxon>Rhodococcus</taxon>
    </lineage>
</organism>